<proteinExistence type="predicted"/>
<name>A0A5C3Q0R4_9AGAR</name>
<keyword evidence="2" id="KW-1185">Reference proteome</keyword>
<dbReference type="AlphaFoldDB" id="A0A5C3Q0R4"/>
<evidence type="ECO:0000313" key="2">
    <source>
        <dbReference type="Proteomes" id="UP000305067"/>
    </source>
</evidence>
<reference evidence="1 2" key="1">
    <citation type="journal article" date="2019" name="Nat. Ecol. Evol.">
        <title>Megaphylogeny resolves global patterns of mushroom evolution.</title>
        <authorList>
            <person name="Varga T."/>
            <person name="Krizsan K."/>
            <person name="Foldi C."/>
            <person name="Dima B."/>
            <person name="Sanchez-Garcia M."/>
            <person name="Sanchez-Ramirez S."/>
            <person name="Szollosi G.J."/>
            <person name="Szarkandi J.G."/>
            <person name="Papp V."/>
            <person name="Albert L."/>
            <person name="Andreopoulos W."/>
            <person name="Angelini C."/>
            <person name="Antonin V."/>
            <person name="Barry K.W."/>
            <person name="Bougher N.L."/>
            <person name="Buchanan P."/>
            <person name="Buyck B."/>
            <person name="Bense V."/>
            <person name="Catcheside P."/>
            <person name="Chovatia M."/>
            <person name="Cooper J."/>
            <person name="Damon W."/>
            <person name="Desjardin D."/>
            <person name="Finy P."/>
            <person name="Geml J."/>
            <person name="Haridas S."/>
            <person name="Hughes K."/>
            <person name="Justo A."/>
            <person name="Karasinski D."/>
            <person name="Kautmanova I."/>
            <person name="Kiss B."/>
            <person name="Kocsube S."/>
            <person name="Kotiranta H."/>
            <person name="LaButti K.M."/>
            <person name="Lechner B.E."/>
            <person name="Liimatainen K."/>
            <person name="Lipzen A."/>
            <person name="Lukacs Z."/>
            <person name="Mihaltcheva S."/>
            <person name="Morgado L.N."/>
            <person name="Niskanen T."/>
            <person name="Noordeloos M.E."/>
            <person name="Ohm R.A."/>
            <person name="Ortiz-Santana B."/>
            <person name="Ovrebo C."/>
            <person name="Racz N."/>
            <person name="Riley R."/>
            <person name="Savchenko A."/>
            <person name="Shiryaev A."/>
            <person name="Soop K."/>
            <person name="Spirin V."/>
            <person name="Szebenyi C."/>
            <person name="Tomsovsky M."/>
            <person name="Tulloss R.E."/>
            <person name="Uehling J."/>
            <person name="Grigoriev I.V."/>
            <person name="Vagvolgyi C."/>
            <person name="Papp T."/>
            <person name="Martin F.M."/>
            <person name="Miettinen O."/>
            <person name="Hibbett D.S."/>
            <person name="Nagy L.G."/>
        </authorList>
    </citation>
    <scope>NUCLEOTIDE SEQUENCE [LARGE SCALE GENOMIC DNA]</scope>
    <source>
        <strain evidence="1 2">CBS 309.79</strain>
    </source>
</reference>
<gene>
    <name evidence="1" type="ORF">BDV98DRAFT_376400</name>
</gene>
<organism evidence="1 2">
    <name type="scientific">Pterulicium gracile</name>
    <dbReference type="NCBI Taxonomy" id="1884261"/>
    <lineage>
        <taxon>Eukaryota</taxon>
        <taxon>Fungi</taxon>
        <taxon>Dikarya</taxon>
        <taxon>Basidiomycota</taxon>
        <taxon>Agaricomycotina</taxon>
        <taxon>Agaricomycetes</taxon>
        <taxon>Agaricomycetidae</taxon>
        <taxon>Agaricales</taxon>
        <taxon>Pleurotineae</taxon>
        <taxon>Pterulaceae</taxon>
        <taxon>Pterulicium</taxon>
    </lineage>
</organism>
<accession>A0A5C3Q0R4</accession>
<protein>
    <submittedName>
        <fullName evidence="1">Uncharacterized protein</fullName>
    </submittedName>
</protein>
<sequence length="67" mass="7125">MYTKTMIPAGSLLHQSWLTSSSSPACELSGSPAAVVLVAMFDVVTKLHCNNGCKTWTVVCKAARVII</sequence>
<dbReference type="EMBL" id="ML178880">
    <property type="protein sequence ID" value="TFK95562.1"/>
    <property type="molecule type" value="Genomic_DNA"/>
</dbReference>
<evidence type="ECO:0000313" key="1">
    <source>
        <dbReference type="EMBL" id="TFK95562.1"/>
    </source>
</evidence>
<dbReference type="Proteomes" id="UP000305067">
    <property type="component" value="Unassembled WGS sequence"/>
</dbReference>